<evidence type="ECO:0000313" key="2">
    <source>
        <dbReference type="Proteomes" id="UP001631969"/>
    </source>
</evidence>
<keyword evidence="2" id="KW-1185">Reference proteome</keyword>
<dbReference type="Proteomes" id="UP001631969">
    <property type="component" value="Unassembled WGS sequence"/>
</dbReference>
<proteinExistence type="predicted"/>
<comment type="caution">
    <text evidence="1">The sequence shown here is derived from an EMBL/GenBank/DDBJ whole genome shotgun (WGS) entry which is preliminary data.</text>
</comment>
<accession>A0ACC7P160</accession>
<name>A0ACC7P160_9BACL</name>
<dbReference type="EMBL" id="JBJURJ010000007">
    <property type="protein sequence ID" value="MFM9329042.1"/>
    <property type="molecule type" value="Genomic_DNA"/>
</dbReference>
<reference evidence="1" key="1">
    <citation type="submission" date="2024-12" db="EMBL/GenBank/DDBJ databases">
        <authorList>
            <person name="Wu N."/>
        </authorList>
    </citation>
    <scope>NUCLEOTIDE SEQUENCE</scope>
    <source>
        <strain evidence="1">P15</strain>
    </source>
</reference>
<evidence type="ECO:0000313" key="1">
    <source>
        <dbReference type="EMBL" id="MFM9329042.1"/>
    </source>
</evidence>
<sequence length="153" mass="17340">MKRLFTLLMLCLLSLLVPVIAFAADENPITKIKQKMGFNWKVLDGLDFIFSPVMIAVTLLLIGLLIFSVIGIITHLWKIKRAKASLSDKKFWIESLFVVVMVFLFVSGGIWGLLEQIYNWTSNQDIGETTTQPQTTGMVNEVKEHAIKITWPV</sequence>
<gene>
    <name evidence="1" type="ORF">ACI1P1_12165</name>
</gene>
<organism evidence="1 2">
    <name type="scientific">Paenibacillus mesotrionivorans</name>
    <dbReference type="NCBI Taxonomy" id="3160968"/>
    <lineage>
        <taxon>Bacteria</taxon>
        <taxon>Bacillati</taxon>
        <taxon>Bacillota</taxon>
        <taxon>Bacilli</taxon>
        <taxon>Bacillales</taxon>
        <taxon>Paenibacillaceae</taxon>
        <taxon>Paenibacillus</taxon>
    </lineage>
</organism>
<protein>
    <submittedName>
        <fullName evidence="1">Uncharacterized protein</fullName>
    </submittedName>
</protein>